<feature type="domain" description="Glycosyltransferase 2-like" evidence="2">
    <location>
        <begin position="749"/>
        <end position="917"/>
    </location>
</feature>
<proteinExistence type="predicted"/>
<protein>
    <submittedName>
        <fullName evidence="3">Glycosyltransferase, GT2 family</fullName>
    </submittedName>
</protein>
<feature type="domain" description="Glycosyltransferase 2-like" evidence="2">
    <location>
        <begin position="451"/>
        <end position="570"/>
    </location>
</feature>
<reference evidence="3 4" key="1">
    <citation type="submission" date="2016-12" db="EMBL/GenBank/DDBJ databases">
        <authorList>
            <person name="Song W.-J."/>
            <person name="Kurnit D.M."/>
        </authorList>
    </citation>
    <scope>NUCLEOTIDE SEQUENCE [LARGE SCALE GENOMIC DNA]</scope>
    <source>
        <strain evidence="3 4">DSM 18488</strain>
    </source>
</reference>
<dbReference type="Gene3D" id="3.90.550.10">
    <property type="entry name" value="Spore Coat Polysaccharide Biosynthesis Protein SpsA, Chain A"/>
    <property type="match status" value="2"/>
</dbReference>
<evidence type="ECO:0000256" key="1">
    <source>
        <dbReference type="SAM" id="Coils"/>
    </source>
</evidence>
<dbReference type="InterPro" id="IPR029063">
    <property type="entry name" value="SAM-dependent_MTases_sf"/>
</dbReference>
<evidence type="ECO:0000313" key="4">
    <source>
        <dbReference type="Proteomes" id="UP000184603"/>
    </source>
</evidence>
<dbReference type="SUPFAM" id="SSF53335">
    <property type="entry name" value="S-adenosyl-L-methionine-dependent methyltransferases"/>
    <property type="match status" value="1"/>
</dbReference>
<evidence type="ECO:0000313" key="3">
    <source>
        <dbReference type="EMBL" id="SHO52251.1"/>
    </source>
</evidence>
<dbReference type="GO" id="GO:0016740">
    <property type="term" value="F:transferase activity"/>
    <property type="evidence" value="ECO:0007669"/>
    <property type="project" value="UniProtKB-KW"/>
</dbReference>
<dbReference type="PANTHER" id="PTHR43685">
    <property type="entry name" value="GLYCOSYLTRANSFERASE"/>
    <property type="match status" value="1"/>
</dbReference>
<dbReference type="EMBL" id="FRFE01000033">
    <property type="protein sequence ID" value="SHO52251.1"/>
    <property type="molecule type" value="Genomic_DNA"/>
</dbReference>
<gene>
    <name evidence="3" type="ORF">SAMN02745220_04461</name>
</gene>
<evidence type="ECO:0000259" key="2">
    <source>
        <dbReference type="Pfam" id="PF00535"/>
    </source>
</evidence>
<dbReference type="InterPro" id="IPR050834">
    <property type="entry name" value="Glycosyltransf_2"/>
</dbReference>
<sequence length="1001" mass="115184">MKTFPVDIVQTEAAFDIPEDLSDNSAWIGHIPFAMWLVEFIRPGVVVELGTHCGDSYFAFCQSAKRYAPETRLFAVDTWAGDKHAGYYSSEIFDRVEGISVTKYGANSVLLRKTFDMALHDIEDNSVDLLHIDGLHTYEAVKHDFDSWFPKLRSGAVVLFHDTAVKRDDFGVHILWDEVKDLYPSMNFLHSSGLGVLIVGESENPRVQRLAELIVSQSFQVFAQKMFSALGHKCELLKKNRMLDEAISYAAHLEKDLQETKAHFQKDLQEVTTHFQTDISELKTYARHLETDVVDLKTRNTDLEDLYGKALKSEREVSEQLALTEIELIRLKDEIHRIYATKIWRYSTFLRKIRAFSFKGWNLDLRRGNAFSYIGGNLNLLTWLKKSWFGRIIYGLRAYYLKLKDACCSLAYAKANVPGLNRLAERRPSIVHRMVQPISSDSLPEIDLTAVVYNNSRWLETFIESLVNQDYPTSLIHLFFVDNGSTDHSLADLKKLQLKYNDRFRQFSIIENRNVGFGAGHDSAIREGSSPFVLAANIDMEFQEDSLVNAIRYAVSDANDTASWEFRQKPYEHPKYYDPVTLETSWSSHACILMRRSAYEKVGGYEKRIFMYGEDVELSYRFRDNGYRIKYLPAATVNHYTYEAAGEVKPMQFIGSTQANALIRFRYGSFYDKLVVFPLQLAVIFRGAGFPDSRLLALKNQLEILKKLPFFWKISQGDLFSFYGFDYEKIRDGSFYSPKPLPIDKPLVSIITRTYRGRERLLGEAIASVINQTYSEVEHIIVEDGGNTMQSLIDEVSGRYPERKFSYAALPKNGRSFAGNAGMEMAAGKYLLFLDDDDLLFADHIETLVAELEADDGVQAAYSLAWEVETSFQDNGDYYEHSHTTSQLFFQEFDRELLMIHNYIPIQSILFHRSLFEKFGGFHLDMEYLEDWNLWSRYAMNSTFKFVPKTTSLYRTPHNVAARINRKKHFDKAYADAVERQKQDAARYGIKGVATEPEVKN</sequence>
<name>A0A1M7YI08_9BACT</name>
<dbReference type="PANTHER" id="PTHR43685:SF2">
    <property type="entry name" value="GLYCOSYLTRANSFERASE 2-LIKE DOMAIN-CONTAINING PROTEIN"/>
    <property type="match status" value="1"/>
</dbReference>
<dbReference type="RefSeq" id="WP_073615868.1">
    <property type="nucleotide sequence ID" value="NZ_FRFE01000033.1"/>
</dbReference>
<accession>A0A1M7YI08</accession>
<dbReference type="Gene3D" id="3.40.50.150">
    <property type="entry name" value="Vaccinia Virus protein VP39"/>
    <property type="match status" value="1"/>
</dbReference>
<dbReference type="Proteomes" id="UP000184603">
    <property type="component" value="Unassembled WGS sequence"/>
</dbReference>
<dbReference type="Pfam" id="PF13578">
    <property type="entry name" value="Methyltransf_24"/>
    <property type="match status" value="1"/>
</dbReference>
<dbReference type="Pfam" id="PF00535">
    <property type="entry name" value="Glycos_transf_2"/>
    <property type="match status" value="2"/>
</dbReference>
<keyword evidence="1" id="KW-0175">Coiled coil</keyword>
<keyword evidence="4" id="KW-1185">Reference proteome</keyword>
<feature type="coiled-coil region" evidence="1">
    <location>
        <begin position="286"/>
        <end position="334"/>
    </location>
</feature>
<dbReference type="CDD" id="cd04186">
    <property type="entry name" value="GT_2_like_c"/>
    <property type="match status" value="1"/>
</dbReference>
<dbReference type="AlphaFoldDB" id="A0A1M7YI08"/>
<dbReference type="STRING" id="1121416.SAMN02745220_04461"/>
<dbReference type="InterPro" id="IPR001173">
    <property type="entry name" value="Glyco_trans_2-like"/>
</dbReference>
<keyword evidence="3" id="KW-0808">Transferase</keyword>
<dbReference type="InterPro" id="IPR029044">
    <property type="entry name" value="Nucleotide-diphossugar_trans"/>
</dbReference>
<dbReference type="OrthoDB" id="9807209at2"/>
<organism evidence="3 4">
    <name type="scientific">Desulfopila aestuarii DSM 18488</name>
    <dbReference type="NCBI Taxonomy" id="1121416"/>
    <lineage>
        <taxon>Bacteria</taxon>
        <taxon>Pseudomonadati</taxon>
        <taxon>Thermodesulfobacteriota</taxon>
        <taxon>Desulfobulbia</taxon>
        <taxon>Desulfobulbales</taxon>
        <taxon>Desulfocapsaceae</taxon>
        <taxon>Desulfopila</taxon>
    </lineage>
</organism>
<dbReference type="SUPFAM" id="SSF53448">
    <property type="entry name" value="Nucleotide-diphospho-sugar transferases"/>
    <property type="match status" value="2"/>
</dbReference>